<evidence type="ECO:0000259" key="12">
    <source>
        <dbReference type="Pfam" id="PF06333"/>
    </source>
</evidence>
<protein>
    <recommendedName>
        <fullName evidence="3 10">Mediator of RNA polymerase II transcription subunit 13</fullName>
    </recommendedName>
    <alternativeName>
        <fullName evidence="9 10">Mediator complex subunit 13</fullName>
    </alternativeName>
</protein>
<feature type="compositionally biased region" description="Polar residues" evidence="11">
    <location>
        <begin position="707"/>
        <end position="720"/>
    </location>
</feature>
<comment type="similarity">
    <text evidence="2 10">Belongs to the Mediator complex subunit 13 family.</text>
</comment>
<evidence type="ECO:0000256" key="7">
    <source>
        <dbReference type="ARBA" id="ARBA00023163"/>
    </source>
</evidence>
<feature type="compositionally biased region" description="Basic and acidic residues" evidence="11">
    <location>
        <begin position="512"/>
        <end position="523"/>
    </location>
</feature>
<evidence type="ECO:0000256" key="2">
    <source>
        <dbReference type="ARBA" id="ARBA00009354"/>
    </source>
</evidence>
<dbReference type="GO" id="GO:0016592">
    <property type="term" value="C:mediator complex"/>
    <property type="evidence" value="ECO:0007669"/>
    <property type="project" value="InterPro"/>
</dbReference>
<dbReference type="GO" id="GO:0003713">
    <property type="term" value="F:transcription coactivator activity"/>
    <property type="evidence" value="ECO:0007669"/>
    <property type="project" value="TreeGrafter"/>
</dbReference>
<feature type="region of interest" description="Disordered" evidence="11">
    <location>
        <begin position="384"/>
        <end position="403"/>
    </location>
</feature>
<dbReference type="PANTHER" id="PTHR48249:SF3">
    <property type="entry name" value="MEDIATOR OF RNA POLYMERASE II TRANSCRIPTION SUBUNIT 13"/>
    <property type="match status" value="1"/>
</dbReference>
<feature type="region of interest" description="Disordered" evidence="11">
    <location>
        <begin position="758"/>
        <end position="784"/>
    </location>
</feature>
<accession>A0A1G4KML3</accession>
<comment type="subunit">
    <text evidence="10">Component of the SRB8-11 complex, which itself associates with the Mediator complex.</text>
</comment>
<dbReference type="OrthoDB" id="103819at2759"/>
<feature type="domain" description="Mediator complex subunit Med13 N-terminal" evidence="13">
    <location>
        <begin position="8"/>
        <end position="281"/>
    </location>
</feature>
<feature type="compositionally biased region" description="Polar residues" evidence="11">
    <location>
        <begin position="448"/>
        <end position="464"/>
    </location>
</feature>
<evidence type="ECO:0000256" key="9">
    <source>
        <dbReference type="ARBA" id="ARBA00032008"/>
    </source>
</evidence>
<dbReference type="PANTHER" id="PTHR48249">
    <property type="entry name" value="MEDIATOR OF RNA POLYMERASE II TRANSCRIPTION SUBUNIT 13"/>
    <property type="match status" value="1"/>
</dbReference>
<feature type="region of interest" description="Disordered" evidence="11">
    <location>
        <begin position="693"/>
        <end position="740"/>
    </location>
</feature>
<evidence type="ECO:0000259" key="13">
    <source>
        <dbReference type="Pfam" id="PF11597"/>
    </source>
</evidence>
<dbReference type="InterPro" id="IPR051139">
    <property type="entry name" value="Mediator_complx_sub13"/>
</dbReference>
<dbReference type="Pfam" id="PF11597">
    <property type="entry name" value="Med13_N"/>
    <property type="match status" value="1"/>
</dbReference>
<dbReference type="Pfam" id="PF06333">
    <property type="entry name" value="Med13_C"/>
    <property type="match status" value="2"/>
</dbReference>
<dbReference type="GO" id="GO:0045944">
    <property type="term" value="P:positive regulation of transcription by RNA polymerase II"/>
    <property type="evidence" value="ECO:0007669"/>
    <property type="project" value="TreeGrafter"/>
</dbReference>
<reference evidence="15" key="1">
    <citation type="submission" date="2016-03" db="EMBL/GenBank/DDBJ databases">
        <authorList>
            <person name="Devillers Hugo."/>
        </authorList>
    </citation>
    <scope>NUCLEOTIDE SEQUENCE [LARGE SCALE GENOMIC DNA]</scope>
</reference>
<feature type="region of interest" description="Disordered" evidence="11">
    <location>
        <begin position="509"/>
        <end position="528"/>
    </location>
</feature>
<evidence type="ECO:0000313" key="15">
    <source>
        <dbReference type="Proteomes" id="UP000189911"/>
    </source>
</evidence>
<gene>
    <name evidence="14" type="ORF">LANO_0H12332G</name>
</gene>
<feature type="domain" description="Mediator complex subunit Med13 C-terminal" evidence="12">
    <location>
        <begin position="1079"/>
        <end position="1213"/>
    </location>
</feature>
<evidence type="ECO:0000256" key="8">
    <source>
        <dbReference type="ARBA" id="ARBA00023242"/>
    </source>
</evidence>
<feature type="compositionally biased region" description="Basic and acidic residues" evidence="11">
    <location>
        <begin position="693"/>
        <end position="706"/>
    </location>
</feature>
<dbReference type="Proteomes" id="UP000189911">
    <property type="component" value="Chromosome H"/>
</dbReference>
<evidence type="ECO:0000313" key="14">
    <source>
        <dbReference type="EMBL" id="SCV05658.1"/>
    </source>
</evidence>
<name>A0A1G4KML3_9SACH</name>
<feature type="compositionally biased region" description="Polar residues" evidence="11">
    <location>
        <begin position="774"/>
        <end position="784"/>
    </location>
</feature>
<keyword evidence="5 10" id="KW-0805">Transcription regulation</keyword>
<evidence type="ECO:0000256" key="5">
    <source>
        <dbReference type="ARBA" id="ARBA00023015"/>
    </source>
</evidence>
<comment type="subcellular location">
    <subcellularLocation>
        <location evidence="1 10">Nucleus</location>
    </subcellularLocation>
</comment>
<keyword evidence="8 10" id="KW-0539">Nucleus</keyword>
<dbReference type="InterPro" id="IPR009401">
    <property type="entry name" value="Med13_C"/>
</dbReference>
<feature type="domain" description="Mediator complex subunit Med13 C-terminal" evidence="12">
    <location>
        <begin position="1244"/>
        <end position="1342"/>
    </location>
</feature>
<evidence type="ECO:0000256" key="10">
    <source>
        <dbReference type="RuleBase" id="RU364134"/>
    </source>
</evidence>
<comment type="function">
    <text evidence="10">Component of the SRB8-11 complex. The SRB8-11 complex is a regulatory module of the Mediator complex which is itself involved in regulation of basal and activated RNA polymerase II-dependent transcription. The SRB8-11 complex may be involved in the transcriptional repression of a subset of genes regulated by Mediator. It may inhibit the association of the Mediator complex with RNA polymerase II to form the holoenzyme complex.</text>
</comment>
<evidence type="ECO:0000256" key="4">
    <source>
        <dbReference type="ARBA" id="ARBA00022491"/>
    </source>
</evidence>
<keyword evidence="4 10" id="KW-0678">Repressor</keyword>
<proteinExistence type="inferred from homology"/>
<dbReference type="EMBL" id="LT598447">
    <property type="protein sequence ID" value="SCV05658.1"/>
    <property type="molecule type" value="Genomic_DNA"/>
</dbReference>
<evidence type="ECO:0000256" key="11">
    <source>
        <dbReference type="SAM" id="MobiDB-lite"/>
    </source>
</evidence>
<feature type="region of interest" description="Disordered" evidence="11">
    <location>
        <begin position="435"/>
        <end position="474"/>
    </location>
</feature>
<evidence type="ECO:0000256" key="1">
    <source>
        <dbReference type="ARBA" id="ARBA00004123"/>
    </source>
</evidence>
<keyword evidence="6 10" id="KW-0010">Activator</keyword>
<evidence type="ECO:0000256" key="3">
    <source>
        <dbReference type="ARBA" id="ARBA00019618"/>
    </source>
</evidence>
<sequence length="1358" mass="151560">MERRELPYRLEELLTSFYRLETVERINYVQYVPSKSDAQWSIQAELALRKHNPRILASLFSRELWCFSINSDSMPSLELDQLGNAPAPEKTGYFTPDISKPNLPTAYAVFLKALRRMIHINLCLESKQQLVPFGNSCLFKANENASKVVHFEPQLFENGDLCMSICTKEMRLCSLDVNMINEPFLKKNAIYLAPSGIRAYLVSPEVNKCISPAPKNASVLLITLLVSHGIDLTEKKDLTWVKVTPNLDHLNGYTPSIAGYLDPPKATKTAIWPLELCFSQPSATLVNSDDSLSFEPNLQETFDFIDDFIQLKLTSAFKTPGSTSGGLGTGTVTGNNALSTGGIYGDHYPAFHKHTQSGSLSTLGIFNSQTASRQSPSIAFMNTTPVNNRSAPQSTETLNSGFLTTPNINQNVETANDEMSTIGSPHKMRDIPWTAESKGSINGDEISEPSNGGLSDVSTSQTCEGDSDLDTELFGNDNEEENEEAVNINEVNAEQHVKDITDDMFDIDDESDSSREKTAHLKEPSPFNIEESPFKRKYLDIPLDEMTLPTTPLYMDPGAPLPIETPRDRRKSVFAPLNFNPIIESNVDNKYKNGGKFSFDGGKIEESLKFDVSTANISSSEDEESGSSVDDFDVLSGGNNIGPSLEGNPPLTVFPSESQPQTTLDVAQLGVFKEPSPPQNFDNNGNVEKSARENHFDMWKYPRGDTTRSYSPSKGHSQPRSMKLGQVNIGSNDPDDLTKISSITPLLDQPRKSPAISSYFSDTNSEGAERLDSSENMSTESIATPESSNSLPFLLRHMPLFSIPGIFFHQNPSLPFNDNFTSVLNLLSEQIIFDKGLLGDLSCEPITYNNFIGCDSGIVKTTVQSIFSKFQRLNGGELIEEINYIRQPAVYVKKNDELIKIKGDAEPFSSHLNLKPYKGIKSFRCLFLTTDRKDDCLEFLSSVSQIYSRQELGFCELVKLTSADTPGLIYLINLEKDTLLLLSAQLVSYLSTNTFNTKSVPLVIFLPIRNQSLRDVVSTTLKFEFLQKEVKSKLPNVNIFLKVIPMNFISNPLTSVEDYYDLCVGIYNSIPPKNMKFTAIADEVPKRIEFRTNQQANGQTSHFDMYIHLAYARSIDRNWICAAWSNSSGSDNGVETWYIGNSTTAFEDACNQMWQTTSKCAANNYGRVCLVLTRFDSVLPDDELMHWRRLSSASRSLHLAVVCVGDSTKLSLYDEDRMYPSFKPLFEDDRLSKKIEISNLDNYEIVDAGSEVHGIIFQNPLQLANSQHRCAIITGALVRFKSNSGHDILDKLEINLLNCPHSDSTKLLKIILQEFRNLAVLNTWFGLSKSEFSFIPWHVLAVKKMIKTVVHLKVTEST</sequence>
<keyword evidence="7 10" id="KW-0804">Transcription</keyword>
<organism evidence="14 15">
    <name type="scientific">Lachancea nothofagi CBS 11611</name>
    <dbReference type="NCBI Taxonomy" id="1266666"/>
    <lineage>
        <taxon>Eukaryota</taxon>
        <taxon>Fungi</taxon>
        <taxon>Dikarya</taxon>
        <taxon>Ascomycota</taxon>
        <taxon>Saccharomycotina</taxon>
        <taxon>Saccharomycetes</taxon>
        <taxon>Saccharomycetales</taxon>
        <taxon>Saccharomycetaceae</taxon>
        <taxon>Lachancea</taxon>
    </lineage>
</organism>
<feature type="compositionally biased region" description="Acidic residues" evidence="11">
    <location>
        <begin position="465"/>
        <end position="474"/>
    </location>
</feature>
<dbReference type="InterPro" id="IPR021643">
    <property type="entry name" value="Mediator_Med13_N"/>
</dbReference>
<keyword evidence="15" id="KW-1185">Reference proteome</keyword>
<evidence type="ECO:0000256" key="6">
    <source>
        <dbReference type="ARBA" id="ARBA00023159"/>
    </source>
</evidence>